<feature type="domain" description="DUF7649" evidence="3">
    <location>
        <begin position="1"/>
        <end position="85"/>
    </location>
</feature>
<dbReference type="Pfam" id="PF24661">
    <property type="entry name" value="DUF7649"/>
    <property type="match status" value="1"/>
</dbReference>
<dbReference type="KEGG" id="smen:SAMEA4412692_0202"/>
<evidence type="ECO:0000259" key="2">
    <source>
        <dbReference type="Pfam" id="PF09922"/>
    </source>
</evidence>
<gene>
    <name evidence="4" type="ORF">SAMEA4412692_00202</name>
</gene>
<feature type="transmembrane region" description="Helical" evidence="1">
    <location>
        <begin position="30"/>
        <end position="45"/>
    </location>
</feature>
<dbReference type="InterPro" id="IPR047793">
    <property type="entry name" value="LiaF_C"/>
</dbReference>
<dbReference type="Proteomes" id="UP000215185">
    <property type="component" value="Chromosome 1"/>
</dbReference>
<dbReference type="InterPro" id="IPR024425">
    <property type="entry name" value="LiaF-like_C"/>
</dbReference>
<keyword evidence="5" id="KW-1185">Reference proteome</keyword>
<sequence>MKKIQLFLTIEAILLAMALLDIMSTDFPRFVLLLFLLILGIRFYLGNDSGNLVLTSAALLLFFTIMANPYVILAIILGVIYMMINSFSRMQKRENYQFIQIDQAPRRVKRERMQWFGNQDYFSESTVYPFDDVNIVRVFGNDVIDLTEVALAGMDNVILIRKTFGTTRIVVPVGVEVDLTTSAVYGHLEFLDLVGTDLRNESVKFQSHDFLNAQKKVKIVCNTLFGDIEVSRQ</sequence>
<evidence type="ECO:0000313" key="5">
    <source>
        <dbReference type="Proteomes" id="UP000215185"/>
    </source>
</evidence>
<name>A0A239SMA3_9STRE</name>
<feature type="transmembrane region" description="Helical" evidence="1">
    <location>
        <begin position="6"/>
        <end position="23"/>
    </location>
</feature>
<evidence type="ECO:0000256" key="1">
    <source>
        <dbReference type="SAM" id="Phobius"/>
    </source>
</evidence>
<dbReference type="AlphaFoldDB" id="A0A239SMA3"/>
<dbReference type="GO" id="GO:0016020">
    <property type="term" value="C:membrane"/>
    <property type="evidence" value="ECO:0007669"/>
    <property type="project" value="InterPro"/>
</dbReference>
<dbReference type="NCBIfam" id="NF040535">
    <property type="entry name" value="LiaF_C_term"/>
    <property type="match status" value="1"/>
</dbReference>
<feature type="transmembrane region" description="Helical" evidence="1">
    <location>
        <begin position="57"/>
        <end position="84"/>
    </location>
</feature>
<feature type="domain" description="Cell wall-active antibiotics response LiaF-like C-terminal" evidence="2">
    <location>
        <begin position="115"/>
        <end position="230"/>
    </location>
</feature>
<evidence type="ECO:0000259" key="3">
    <source>
        <dbReference type="Pfam" id="PF24661"/>
    </source>
</evidence>
<dbReference type="STRING" id="1123308.GCA_000380085_00531"/>
<proteinExistence type="predicted"/>
<protein>
    <submittedName>
        <fullName evidence="4">Membrane protein</fullName>
    </submittedName>
</protein>
<keyword evidence="1" id="KW-1133">Transmembrane helix</keyword>
<reference evidence="4 5" key="1">
    <citation type="submission" date="2017-06" db="EMBL/GenBank/DDBJ databases">
        <authorList>
            <consortium name="Pathogen Informatics"/>
        </authorList>
    </citation>
    <scope>NUCLEOTIDE SEQUENCE [LARGE SCALE GENOMIC DNA]</scope>
    <source>
        <strain evidence="4 5">NCTC13788</strain>
    </source>
</reference>
<dbReference type="OrthoDB" id="2351415at2"/>
<dbReference type="RefSeq" id="WP_018373098.1">
    <property type="nucleotide sequence ID" value="NZ_LT906439.1"/>
</dbReference>
<evidence type="ECO:0000313" key="4">
    <source>
        <dbReference type="EMBL" id="SNU86362.1"/>
    </source>
</evidence>
<keyword evidence="1" id="KW-0812">Transmembrane</keyword>
<dbReference type="eggNOG" id="COG4758">
    <property type="taxonomic scope" value="Bacteria"/>
</dbReference>
<dbReference type="InterPro" id="IPR056066">
    <property type="entry name" value="DUF7649"/>
</dbReference>
<dbReference type="Pfam" id="PF09922">
    <property type="entry name" value="LiaF-like_C"/>
    <property type="match status" value="1"/>
</dbReference>
<accession>A0A239SMA3</accession>
<dbReference type="EMBL" id="LT906439">
    <property type="protein sequence ID" value="SNU86362.1"/>
    <property type="molecule type" value="Genomic_DNA"/>
</dbReference>
<organism evidence="4 5">
    <name type="scientific">Streptococcus merionis</name>
    <dbReference type="NCBI Taxonomy" id="400065"/>
    <lineage>
        <taxon>Bacteria</taxon>
        <taxon>Bacillati</taxon>
        <taxon>Bacillota</taxon>
        <taxon>Bacilli</taxon>
        <taxon>Lactobacillales</taxon>
        <taxon>Streptococcaceae</taxon>
        <taxon>Streptococcus</taxon>
    </lineage>
</organism>
<keyword evidence="1" id="KW-0472">Membrane</keyword>
<dbReference type="PIRSF" id="PIRSF031509">
    <property type="entry name" value="Cell_wall_LiaF/YvqF"/>
    <property type="match status" value="1"/>
</dbReference>
<dbReference type="InterPro" id="IPR016975">
    <property type="entry name" value="Cell_wall_LiaF"/>
</dbReference>